<accession>A0ABS3BX53</accession>
<dbReference type="Proteomes" id="UP000664317">
    <property type="component" value="Unassembled WGS sequence"/>
</dbReference>
<name>A0ABS3BX53_9BACT</name>
<dbReference type="Gene3D" id="3.40.50.150">
    <property type="entry name" value="Vaccinia Virus protein VP39"/>
    <property type="match status" value="1"/>
</dbReference>
<dbReference type="GO" id="GO:0008168">
    <property type="term" value="F:methyltransferase activity"/>
    <property type="evidence" value="ECO:0007669"/>
    <property type="project" value="UniProtKB-KW"/>
</dbReference>
<sequence>MSDDYGFLAPLYQPISRLVFGKDLIAANSFFADLAQDRHSLIIGGGDGVAYRDWDVRFSGEYWDTSSSMCARASKNLSKSRICLHCGPWPGRGEFELVFLPFVLDTLPDREIETLVPQIAAALQPGGRVVLSDFFAPATFSQKLLQQCMLASFRLLARHRRKDLPAYGSFFNPELWEKEQEVTWRRGWIRTQVYRKR</sequence>
<gene>
    <name evidence="1" type="ORF">J0A68_00620</name>
</gene>
<dbReference type="GO" id="GO:0032259">
    <property type="term" value="P:methylation"/>
    <property type="evidence" value="ECO:0007669"/>
    <property type="project" value="UniProtKB-KW"/>
</dbReference>
<comment type="caution">
    <text evidence="1">The sequence shown here is derived from an EMBL/GenBank/DDBJ whole genome shotgun (WGS) entry which is preliminary data.</text>
</comment>
<reference evidence="1 2" key="1">
    <citation type="submission" date="2021-03" db="EMBL/GenBank/DDBJ databases">
        <title>novel species isolated from a fishpond in China.</title>
        <authorList>
            <person name="Lu H."/>
            <person name="Cai Z."/>
        </authorList>
    </citation>
    <scope>NUCLEOTIDE SEQUENCE [LARGE SCALE GENOMIC DNA]</scope>
    <source>
        <strain evidence="1 2">H41</strain>
    </source>
</reference>
<dbReference type="SUPFAM" id="SSF53335">
    <property type="entry name" value="S-adenosyl-L-methionine-dependent methyltransferases"/>
    <property type="match status" value="1"/>
</dbReference>
<dbReference type="InterPro" id="IPR029063">
    <property type="entry name" value="SAM-dependent_MTases_sf"/>
</dbReference>
<dbReference type="EMBL" id="JAFKCT010000001">
    <property type="protein sequence ID" value="MBN7809435.1"/>
    <property type="molecule type" value="Genomic_DNA"/>
</dbReference>
<organism evidence="1 2">
    <name type="scientific">Algoriphagus oliviformis</name>
    <dbReference type="NCBI Taxonomy" id="2811231"/>
    <lineage>
        <taxon>Bacteria</taxon>
        <taxon>Pseudomonadati</taxon>
        <taxon>Bacteroidota</taxon>
        <taxon>Cytophagia</taxon>
        <taxon>Cytophagales</taxon>
        <taxon>Cyclobacteriaceae</taxon>
        <taxon>Algoriphagus</taxon>
    </lineage>
</organism>
<keyword evidence="1" id="KW-0808">Transferase</keyword>
<evidence type="ECO:0000313" key="1">
    <source>
        <dbReference type="EMBL" id="MBN7809435.1"/>
    </source>
</evidence>
<keyword evidence="1" id="KW-0489">Methyltransferase</keyword>
<protein>
    <submittedName>
        <fullName evidence="1">Class I SAM-dependent methyltransferase</fullName>
    </submittedName>
</protein>
<keyword evidence="2" id="KW-1185">Reference proteome</keyword>
<evidence type="ECO:0000313" key="2">
    <source>
        <dbReference type="Proteomes" id="UP000664317"/>
    </source>
</evidence>
<proteinExistence type="predicted"/>
<dbReference type="RefSeq" id="WP_206576241.1">
    <property type="nucleotide sequence ID" value="NZ_JAFKCT010000001.1"/>
</dbReference>